<dbReference type="SMART" id="SM00717">
    <property type="entry name" value="SANT"/>
    <property type="match status" value="1"/>
</dbReference>
<keyword evidence="3" id="KW-0539">Nucleus</keyword>
<dbReference type="AlphaFoldDB" id="A0A7E4V1Z8"/>
<proteinExistence type="predicted"/>
<evidence type="ECO:0000256" key="1">
    <source>
        <dbReference type="ARBA" id="ARBA00004123"/>
    </source>
</evidence>
<feature type="compositionally biased region" description="Low complexity" evidence="4">
    <location>
        <begin position="7"/>
        <end position="24"/>
    </location>
</feature>
<feature type="compositionally biased region" description="Pro residues" evidence="4">
    <location>
        <begin position="25"/>
        <end position="35"/>
    </location>
</feature>
<dbReference type="InterPro" id="IPR055315">
    <property type="entry name" value="Cramped-like"/>
</dbReference>
<evidence type="ECO:0000256" key="2">
    <source>
        <dbReference type="ARBA" id="ARBA00023125"/>
    </source>
</evidence>
<dbReference type="GO" id="GO:0007389">
    <property type="term" value="P:pattern specification process"/>
    <property type="evidence" value="ECO:0007669"/>
    <property type="project" value="TreeGrafter"/>
</dbReference>
<dbReference type="PANTHER" id="PTHR21677:SF1">
    <property type="entry name" value="PROTEIN CRAMPED-LIKE"/>
    <property type="match status" value="1"/>
</dbReference>
<sequence>MGSVNLEPESGASSEPSEGMAGEMPPVPIANPPSPISVRTTRSVTVKKINEIALEELQNQEDSTAFEAGTLQEDPEPEQSCSTVVEEEGRRKNQTWSTNETSRFYQGLKEYGKSFDLVSKFMSKYKLNRDKVAIQKYYFNLFKTYRAMTKVTDAQMSLLPRDARELFIVINGCEWKTKTNGLKICQESFRTLLMTGVTTVKLRNRKVVIKTPNCKALRQFFKYDEKFANIPKQLALRISPQGQADKDYVLSCEQNPFLYIKIDMNDALVSLFDLLKMKWLPKHVNMKKVSEETSFLPEIKLMMTDTLVLPKLIVRRADDCQRRMCMQSLIKYCEDRNEIVNQEPPTPSEEVAQPVLGMASPNRGAGGIARKKSKIDTIPSSIVVDSCSVTDFNFRTDILTKGMTRESVTGLSALHLYLITGMQCELKFTYQVLNVPVKSPSIWELFVSFVKRDYLWYGTDYMVNGTTHAFRKQKKQQQQKKIAEKEIKEVVAPPPEEVEPVVPETEIVQDEMLGFLEQWNSMSKTSARLHNHDPEPVIDTAAPGTSPPTIPQDPNQAGPSRAIPANVPRRTSVVARPRSLLSRKRRYDEDEGVAPKQLKEEGPQTPKEQLIAASAVGQPTDFSFLIPSSSKAPPPPPAAPNAFASMIGLDGHTNITMDRTNDGMTLHKAFTEDLSNQIGLMNQQESVDYCRQFEDFVNYFQSPQKMPKL</sequence>
<keyword evidence="2" id="KW-0238">DNA-binding</keyword>
<feature type="region of interest" description="Disordered" evidence="4">
    <location>
        <begin position="69"/>
        <end position="95"/>
    </location>
</feature>
<evidence type="ECO:0000313" key="7">
    <source>
        <dbReference type="WBParaSite" id="Pan_g15547.t1"/>
    </source>
</evidence>
<evidence type="ECO:0000313" key="6">
    <source>
        <dbReference type="Proteomes" id="UP000492821"/>
    </source>
</evidence>
<evidence type="ECO:0000259" key="5">
    <source>
        <dbReference type="SMART" id="SM00717"/>
    </source>
</evidence>
<evidence type="ECO:0000256" key="4">
    <source>
        <dbReference type="SAM" id="MobiDB-lite"/>
    </source>
</evidence>
<keyword evidence="6" id="KW-1185">Reference proteome</keyword>
<dbReference type="InterPro" id="IPR009057">
    <property type="entry name" value="Homeodomain-like_sf"/>
</dbReference>
<dbReference type="WBParaSite" id="Pan_g15547.t1">
    <property type="protein sequence ID" value="Pan_g15547.t1"/>
    <property type="gene ID" value="Pan_g15547"/>
</dbReference>
<dbReference type="GO" id="GO:0003682">
    <property type="term" value="F:chromatin binding"/>
    <property type="evidence" value="ECO:0007669"/>
    <property type="project" value="InterPro"/>
</dbReference>
<dbReference type="GO" id="GO:0003677">
    <property type="term" value="F:DNA binding"/>
    <property type="evidence" value="ECO:0007669"/>
    <property type="project" value="UniProtKB-KW"/>
</dbReference>
<feature type="region of interest" description="Disordered" evidence="4">
    <location>
        <begin position="527"/>
        <end position="605"/>
    </location>
</feature>
<evidence type="ECO:0000256" key="3">
    <source>
        <dbReference type="ARBA" id="ARBA00023242"/>
    </source>
</evidence>
<comment type="subcellular location">
    <subcellularLocation>
        <location evidence="1">Nucleus</location>
    </subcellularLocation>
</comment>
<protein>
    <submittedName>
        <fullName evidence="7">Myb-like domain-containing protein</fullName>
    </submittedName>
</protein>
<feature type="region of interest" description="Disordered" evidence="4">
    <location>
        <begin position="1"/>
        <end position="41"/>
    </location>
</feature>
<dbReference type="SUPFAM" id="SSF46689">
    <property type="entry name" value="Homeodomain-like"/>
    <property type="match status" value="1"/>
</dbReference>
<dbReference type="GO" id="GO:0005634">
    <property type="term" value="C:nucleus"/>
    <property type="evidence" value="ECO:0007669"/>
    <property type="project" value="UniProtKB-SubCell"/>
</dbReference>
<name>A0A7E4V1Z8_PANRE</name>
<dbReference type="InterPro" id="IPR001005">
    <property type="entry name" value="SANT/Myb"/>
</dbReference>
<dbReference type="Gene3D" id="1.10.10.60">
    <property type="entry name" value="Homeodomain-like"/>
    <property type="match status" value="1"/>
</dbReference>
<organism evidence="6 7">
    <name type="scientific">Panagrellus redivivus</name>
    <name type="common">Microworm</name>
    <dbReference type="NCBI Taxonomy" id="6233"/>
    <lineage>
        <taxon>Eukaryota</taxon>
        <taxon>Metazoa</taxon>
        <taxon>Ecdysozoa</taxon>
        <taxon>Nematoda</taxon>
        <taxon>Chromadorea</taxon>
        <taxon>Rhabditida</taxon>
        <taxon>Tylenchina</taxon>
        <taxon>Panagrolaimomorpha</taxon>
        <taxon>Panagrolaimoidea</taxon>
        <taxon>Panagrolaimidae</taxon>
        <taxon>Panagrellus</taxon>
    </lineage>
</organism>
<reference evidence="6" key="1">
    <citation type="journal article" date="2013" name="Genetics">
        <title>The draft genome and transcriptome of Panagrellus redivivus are shaped by the harsh demands of a free-living lifestyle.</title>
        <authorList>
            <person name="Srinivasan J."/>
            <person name="Dillman A.R."/>
            <person name="Macchietto M.G."/>
            <person name="Heikkinen L."/>
            <person name="Lakso M."/>
            <person name="Fracchia K.M."/>
            <person name="Antoshechkin I."/>
            <person name="Mortazavi A."/>
            <person name="Wong G."/>
            <person name="Sternberg P.W."/>
        </authorList>
    </citation>
    <scope>NUCLEOTIDE SEQUENCE [LARGE SCALE GENOMIC DNA]</scope>
    <source>
        <strain evidence="6">MT8872</strain>
    </source>
</reference>
<dbReference type="PANTHER" id="PTHR21677">
    <property type="entry name" value="CRAMPED PROTEIN"/>
    <property type="match status" value="1"/>
</dbReference>
<feature type="domain" description="Myb-like" evidence="5">
    <location>
        <begin position="92"/>
        <end position="144"/>
    </location>
</feature>
<dbReference type="Proteomes" id="UP000492821">
    <property type="component" value="Unassembled WGS sequence"/>
</dbReference>
<reference evidence="7" key="2">
    <citation type="submission" date="2020-10" db="UniProtKB">
        <authorList>
            <consortium name="WormBaseParasite"/>
        </authorList>
    </citation>
    <scope>IDENTIFICATION</scope>
</reference>
<accession>A0A7E4V1Z8</accession>